<protein>
    <submittedName>
        <fullName evidence="4">L-histidine N(Alpha)-methyltransferase</fullName>
        <ecNumber evidence="4">2.1.1.44</ecNumber>
    </submittedName>
</protein>
<dbReference type="Gene3D" id="3.40.50.150">
    <property type="entry name" value="Vaccinia Virus protein VP39"/>
    <property type="match status" value="1"/>
</dbReference>
<evidence type="ECO:0000313" key="4">
    <source>
        <dbReference type="EMBL" id="MCH7399215.1"/>
    </source>
</evidence>
<dbReference type="Proteomes" id="UP001165488">
    <property type="component" value="Unassembled WGS sequence"/>
</dbReference>
<dbReference type="EMBL" id="JAKZGS010000013">
    <property type="protein sequence ID" value="MCH7399215.1"/>
    <property type="molecule type" value="Genomic_DNA"/>
</dbReference>
<dbReference type="Pfam" id="PF10017">
    <property type="entry name" value="Methyltransf_33"/>
    <property type="match status" value="1"/>
</dbReference>
<dbReference type="InterPro" id="IPR035094">
    <property type="entry name" value="EgtD"/>
</dbReference>
<dbReference type="PANTHER" id="PTHR43397">
    <property type="entry name" value="ERGOTHIONEINE BIOSYNTHESIS PROTEIN 1"/>
    <property type="match status" value="1"/>
</dbReference>
<proteinExistence type="predicted"/>
<evidence type="ECO:0000256" key="1">
    <source>
        <dbReference type="ARBA" id="ARBA00022603"/>
    </source>
</evidence>
<reference evidence="4" key="1">
    <citation type="submission" date="2022-03" db="EMBL/GenBank/DDBJ databases">
        <title>De novo assembled genomes of Belliella spp. (Cyclobacteriaceae) strains.</title>
        <authorList>
            <person name="Szabo A."/>
            <person name="Korponai K."/>
            <person name="Felfoldi T."/>
        </authorList>
    </citation>
    <scope>NUCLEOTIDE SEQUENCE</scope>
    <source>
        <strain evidence="4">DSM 107340</strain>
    </source>
</reference>
<dbReference type="GO" id="GO:0032259">
    <property type="term" value="P:methylation"/>
    <property type="evidence" value="ECO:0007669"/>
    <property type="project" value="UniProtKB-KW"/>
</dbReference>
<sequence>MDKFLKDVIAGLSSEQKAIPSMYFYDEMGSKIFQEIMGLEEYYLPACEVEILNNRAESIMAQISFASIDIIELGAGDGSKMISFLERFHKKMKSVTYIPMDISPEILEVNKKLILNQIPDLEIITIPGDYSLTSSQLAKRENPKLILFMGSNIGNYTINEAKEFMRFVNDIMKVGDFFLMGVDLKKNPHTIRKAYNDSKGVTRRFNLNLLERINRELKGDFDIDSFGHYGTYNPINGEALSFLFSEKNQHVKIGDQVFKFDKYETIRTEISRKYSLKELDSIGKETGFEWDKHFLDSKEYFSLSLFRK</sequence>
<keyword evidence="1 4" id="KW-0489">Methyltransferase</keyword>
<evidence type="ECO:0000256" key="2">
    <source>
        <dbReference type="ARBA" id="ARBA00022679"/>
    </source>
</evidence>
<dbReference type="PANTHER" id="PTHR43397:SF1">
    <property type="entry name" value="ERGOTHIONEINE BIOSYNTHESIS PROTEIN 1"/>
    <property type="match status" value="1"/>
</dbReference>
<comment type="caution">
    <text evidence="4">The sequence shown here is derived from an EMBL/GenBank/DDBJ whole genome shotgun (WGS) entry which is preliminary data.</text>
</comment>
<evidence type="ECO:0000313" key="5">
    <source>
        <dbReference type="Proteomes" id="UP001165488"/>
    </source>
</evidence>
<dbReference type="GO" id="GO:0052706">
    <property type="term" value="F:L-histidine N(alpha)-methyltransferase activity"/>
    <property type="evidence" value="ECO:0007669"/>
    <property type="project" value="UniProtKB-EC"/>
</dbReference>
<dbReference type="EC" id="2.1.1.44" evidence="4"/>
<evidence type="ECO:0000259" key="3">
    <source>
        <dbReference type="Pfam" id="PF10017"/>
    </source>
</evidence>
<gene>
    <name evidence="4" type="primary">egtD</name>
    <name evidence="4" type="ORF">MM236_14515</name>
</gene>
<dbReference type="InterPro" id="IPR029063">
    <property type="entry name" value="SAM-dependent_MTases_sf"/>
</dbReference>
<dbReference type="InterPro" id="IPR019257">
    <property type="entry name" value="MeTrfase_dom"/>
</dbReference>
<accession>A0ABS9URG1</accession>
<organism evidence="4 5">
    <name type="scientific">Belliella calami</name>
    <dbReference type="NCBI Taxonomy" id="2923436"/>
    <lineage>
        <taxon>Bacteria</taxon>
        <taxon>Pseudomonadati</taxon>
        <taxon>Bacteroidota</taxon>
        <taxon>Cytophagia</taxon>
        <taxon>Cytophagales</taxon>
        <taxon>Cyclobacteriaceae</taxon>
        <taxon>Belliella</taxon>
    </lineage>
</organism>
<feature type="domain" description="Histidine-specific methyltransferase SAM-dependent" evidence="3">
    <location>
        <begin position="5"/>
        <end position="307"/>
    </location>
</feature>
<keyword evidence="2 4" id="KW-0808">Transferase</keyword>
<dbReference type="PIRSF" id="PIRSF018005">
    <property type="entry name" value="UCP018005"/>
    <property type="match status" value="1"/>
</dbReference>
<name>A0ABS9URG1_9BACT</name>
<keyword evidence="5" id="KW-1185">Reference proteome</keyword>
<dbReference type="RefSeq" id="WP_241275717.1">
    <property type="nucleotide sequence ID" value="NZ_JAKZGS010000013.1"/>
</dbReference>
<dbReference type="InterPro" id="IPR051128">
    <property type="entry name" value="EgtD_Methyltrsf_superfamily"/>
</dbReference>
<dbReference type="NCBIfam" id="TIGR03438">
    <property type="entry name" value="egtD_ergothio"/>
    <property type="match status" value="1"/>
</dbReference>
<dbReference type="SUPFAM" id="SSF53335">
    <property type="entry name" value="S-adenosyl-L-methionine-dependent methyltransferases"/>
    <property type="match status" value="1"/>
</dbReference>
<dbReference type="InterPro" id="IPR017804">
    <property type="entry name" value="MeTrfase_EgtD-like"/>
</dbReference>